<dbReference type="AlphaFoldDB" id="A0A8J5G341"/>
<dbReference type="PROSITE" id="PS51375">
    <property type="entry name" value="PPR"/>
    <property type="match status" value="6"/>
</dbReference>
<evidence type="ECO:0000256" key="3">
    <source>
        <dbReference type="PROSITE-ProRule" id="PRU00708"/>
    </source>
</evidence>
<dbReference type="InterPro" id="IPR046960">
    <property type="entry name" value="PPR_At4g14850-like_plant"/>
</dbReference>
<dbReference type="Proteomes" id="UP000734854">
    <property type="component" value="Unassembled WGS sequence"/>
</dbReference>
<feature type="repeat" description="PPR" evidence="3">
    <location>
        <begin position="383"/>
        <end position="417"/>
    </location>
</feature>
<feature type="repeat" description="PPR" evidence="3">
    <location>
        <begin position="247"/>
        <end position="281"/>
    </location>
</feature>
<protein>
    <recommendedName>
        <fullName evidence="7">Pentatricopeptide repeat-containing protein</fullName>
    </recommendedName>
</protein>
<sequence length="627" mass="69950">MPPSYLYLRQLHASLIYKESHDVSQWNRLFRDYLSRGFPKEALLVYSRNLPDRIHQPILPLVLKACASLSLVSFARSLHAESVKIGINHELLVGTTFVSVYSKFYRTYDARKMFDEMPEKNAVTFSAMISGYSMRGDMESALELLRWLPERTPTIWALLIEGFMKTGDVMAARCLFDRVPEKSRTVITWTVMVHGYTVNGDLEAARALFDQMSVKNVFVWSSMITGYFKKGDSKEAQSLFEQIPVRNLVNWNALIAGYTQIGCCEKALEAFDQMQKDGFQPDEFTIASLLSACGQLGSLHHGKMIHKIIKRSGIKMNHFVLNGLIDMYAKCGNLERARSIFNGMNKRNTVCWNSMISGLAIHGKSKEALELFTAMESSEEKPNAITFLVLLSACTHADFVKEGLEIFAKMDKYGLAVGVEHYGCLIDLLGRAGRLAEAYDMIQKMPVAPNEVIWGALLGACKVHMDVEMAAKVMLQLEPLHSVARCDAPYVIISNIYAASEKWQEAERMRRVMQDKGFQKFPGCSSVVVADKEHQFYSGAIGESRMLQAEVVGVRHSGQEASDGRHSGHQAVDGRQLPVPAGTKASRALAATKKGRNKRGELTDEIGEEEEEGVGCHTRGKKGKGSS</sequence>
<dbReference type="InterPro" id="IPR002885">
    <property type="entry name" value="PPR_rpt"/>
</dbReference>
<feature type="repeat" description="PPR" evidence="3">
    <location>
        <begin position="185"/>
        <end position="219"/>
    </location>
</feature>
<evidence type="ECO:0000256" key="1">
    <source>
        <dbReference type="ARBA" id="ARBA00006643"/>
    </source>
</evidence>
<dbReference type="FunFam" id="1.25.40.10:FF:000345">
    <property type="entry name" value="Pentatricopeptide repeat-containing protein"/>
    <property type="match status" value="1"/>
</dbReference>
<evidence type="ECO:0000313" key="6">
    <source>
        <dbReference type="Proteomes" id="UP000734854"/>
    </source>
</evidence>
<dbReference type="PANTHER" id="PTHR47926">
    <property type="entry name" value="PENTATRICOPEPTIDE REPEAT-CONTAINING PROTEIN"/>
    <property type="match status" value="1"/>
</dbReference>
<dbReference type="Pfam" id="PF13041">
    <property type="entry name" value="PPR_2"/>
    <property type="match status" value="2"/>
</dbReference>
<dbReference type="NCBIfam" id="TIGR00756">
    <property type="entry name" value="PPR"/>
    <property type="match status" value="5"/>
</dbReference>
<dbReference type="Pfam" id="PF01535">
    <property type="entry name" value="PPR"/>
    <property type="match status" value="5"/>
</dbReference>
<evidence type="ECO:0008006" key="7">
    <source>
        <dbReference type="Google" id="ProtNLM"/>
    </source>
</evidence>
<keyword evidence="6" id="KW-1185">Reference proteome</keyword>
<dbReference type="InterPro" id="IPR046848">
    <property type="entry name" value="E_motif"/>
</dbReference>
<feature type="repeat" description="PPR" evidence="3">
    <location>
        <begin position="121"/>
        <end position="151"/>
    </location>
</feature>
<evidence type="ECO:0000256" key="4">
    <source>
        <dbReference type="SAM" id="MobiDB-lite"/>
    </source>
</evidence>
<organism evidence="5 6">
    <name type="scientific">Zingiber officinale</name>
    <name type="common">Ginger</name>
    <name type="synonym">Amomum zingiber</name>
    <dbReference type="NCBI Taxonomy" id="94328"/>
    <lineage>
        <taxon>Eukaryota</taxon>
        <taxon>Viridiplantae</taxon>
        <taxon>Streptophyta</taxon>
        <taxon>Embryophyta</taxon>
        <taxon>Tracheophyta</taxon>
        <taxon>Spermatophyta</taxon>
        <taxon>Magnoliopsida</taxon>
        <taxon>Liliopsida</taxon>
        <taxon>Zingiberales</taxon>
        <taxon>Zingiberaceae</taxon>
        <taxon>Zingiber</taxon>
    </lineage>
</organism>
<dbReference type="InterPro" id="IPR011990">
    <property type="entry name" value="TPR-like_helical_dom_sf"/>
</dbReference>
<name>A0A8J5G341_ZINOF</name>
<proteinExistence type="inferred from homology"/>
<dbReference type="GO" id="GO:0003723">
    <property type="term" value="F:RNA binding"/>
    <property type="evidence" value="ECO:0007669"/>
    <property type="project" value="InterPro"/>
</dbReference>
<dbReference type="FunFam" id="1.25.40.10:FF:000333">
    <property type="entry name" value="Pentatricopeptide repeat-containing protein"/>
    <property type="match status" value="1"/>
</dbReference>
<evidence type="ECO:0000313" key="5">
    <source>
        <dbReference type="EMBL" id="KAG6498721.1"/>
    </source>
</evidence>
<accession>A0A8J5G341</accession>
<dbReference type="Pfam" id="PF20431">
    <property type="entry name" value="E_motif"/>
    <property type="match status" value="1"/>
</dbReference>
<reference evidence="5 6" key="1">
    <citation type="submission" date="2020-08" db="EMBL/GenBank/DDBJ databases">
        <title>Plant Genome Project.</title>
        <authorList>
            <person name="Zhang R.-G."/>
        </authorList>
    </citation>
    <scope>NUCLEOTIDE SEQUENCE [LARGE SCALE GENOMIC DNA]</scope>
    <source>
        <tissue evidence="5">Rhizome</tissue>
    </source>
</reference>
<dbReference type="Gene3D" id="1.25.40.10">
    <property type="entry name" value="Tetratricopeptide repeat domain"/>
    <property type="match status" value="5"/>
</dbReference>
<comment type="caution">
    <text evidence="5">The sequence shown here is derived from an EMBL/GenBank/DDBJ whole genome shotgun (WGS) entry which is preliminary data.</text>
</comment>
<feature type="region of interest" description="Disordered" evidence="4">
    <location>
        <begin position="555"/>
        <end position="627"/>
    </location>
</feature>
<feature type="compositionally biased region" description="Basic residues" evidence="4">
    <location>
        <begin position="618"/>
        <end position="627"/>
    </location>
</feature>
<keyword evidence="2" id="KW-0677">Repeat</keyword>
<dbReference type="GO" id="GO:0009451">
    <property type="term" value="P:RNA modification"/>
    <property type="evidence" value="ECO:0007669"/>
    <property type="project" value="InterPro"/>
</dbReference>
<feature type="repeat" description="PPR" evidence="3">
    <location>
        <begin position="348"/>
        <end position="382"/>
    </location>
</feature>
<gene>
    <name evidence="5" type="ORF">ZIOFF_038443</name>
</gene>
<feature type="repeat" description="PPR" evidence="3">
    <location>
        <begin position="317"/>
        <end position="347"/>
    </location>
</feature>
<dbReference type="EMBL" id="JACMSC010000011">
    <property type="protein sequence ID" value="KAG6498721.1"/>
    <property type="molecule type" value="Genomic_DNA"/>
</dbReference>
<dbReference type="PANTHER" id="PTHR47926:SF484">
    <property type="entry name" value="PENTATRICOPEPTIDE REPEAT-CONTAINING PROTEIN"/>
    <property type="match status" value="1"/>
</dbReference>
<comment type="similarity">
    <text evidence="1">Belongs to the PPR family. PCMP-H subfamily.</text>
</comment>
<evidence type="ECO:0000256" key="2">
    <source>
        <dbReference type="ARBA" id="ARBA00022737"/>
    </source>
</evidence>
<feature type="compositionally biased region" description="Acidic residues" evidence="4">
    <location>
        <begin position="603"/>
        <end position="613"/>
    </location>
</feature>